<dbReference type="EMBL" id="CP036291">
    <property type="protein sequence ID" value="QDU86837.1"/>
    <property type="molecule type" value="Genomic_DNA"/>
</dbReference>
<feature type="compositionally biased region" description="Pro residues" evidence="1">
    <location>
        <begin position="595"/>
        <end position="606"/>
    </location>
</feature>
<evidence type="ECO:0000256" key="1">
    <source>
        <dbReference type="SAM" id="MobiDB-lite"/>
    </source>
</evidence>
<organism evidence="3 4">
    <name type="scientific">Pirellulimonas nuda</name>
    <dbReference type="NCBI Taxonomy" id="2528009"/>
    <lineage>
        <taxon>Bacteria</taxon>
        <taxon>Pseudomonadati</taxon>
        <taxon>Planctomycetota</taxon>
        <taxon>Planctomycetia</taxon>
        <taxon>Pirellulales</taxon>
        <taxon>Lacipirellulaceae</taxon>
        <taxon>Pirellulimonas</taxon>
    </lineage>
</organism>
<reference evidence="3 4" key="1">
    <citation type="submission" date="2019-02" db="EMBL/GenBank/DDBJ databases">
        <title>Deep-cultivation of Planctomycetes and their phenomic and genomic characterization uncovers novel biology.</title>
        <authorList>
            <person name="Wiegand S."/>
            <person name="Jogler M."/>
            <person name="Boedeker C."/>
            <person name="Pinto D."/>
            <person name="Vollmers J."/>
            <person name="Rivas-Marin E."/>
            <person name="Kohn T."/>
            <person name="Peeters S.H."/>
            <person name="Heuer A."/>
            <person name="Rast P."/>
            <person name="Oberbeckmann S."/>
            <person name="Bunk B."/>
            <person name="Jeske O."/>
            <person name="Meyerdierks A."/>
            <person name="Storesund J.E."/>
            <person name="Kallscheuer N."/>
            <person name="Luecker S."/>
            <person name="Lage O.M."/>
            <person name="Pohl T."/>
            <person name="Merkel B.J."/>
            <person name="Hornburger P."/>
            <person name="Mueller R.-W."/>
            <person name="Bruemmer F."/>
            <person name="Labrenz M."/>
            <person name="Spormann A.M."/>
            <person name="Op den Camp H."/>
            <person name="Overmann J."/>
            <person name="Amann R."/>
            <person name="Jetten M.S.M."/>
            <person name="Mascher T."/>
            <person name="Medema M.H."/>
            <person name="Devos D.P."/>
            <person name="Kaster A.-K."/>
            <person name="Ovreas L."/>
            <person name="Rohde M."/>
            <person name="Galperin M.Y."/>
            <person name="Jogler C."/>
        </authorList>
    </citation>
    <scope>NUCLEOTIDE SEQUENCE [LARGE SCALE GENOMIC DNA]</scope>
    <source>
        <strain evidence="3 4">Pla175</strain>
    </source>
</reference>
<feature type="compositionally biased region" description="Low complexity" evidence="1">
    <location>
        <begin position="611"/>
        <end position="624"/>
    </location>
</feature>
<dbReference type="Proteomes" id="UP000317429">
    <property type="component" value="Chromosome"/>
</dbReference>
<dbReference type="RefSeq" id="WP_145280427.1">
    <property type="nucleotide sequence ID" value="NZ_CP036291.1"/>
</dbReference>
<feature type="transmembrane region" description="Helical" evidence="2">
    <location>
        <begin position="100"/>
        <end position="120"/>
    </location>
</feature>
<dbReference type="InterPro" id="IPR041916">
    <property type="entry name" value="Anti_sigma_zinc_sf"/>
</dbReference>
<dbReference type="KEGG" id="pnd:Pla175_01900"/>
<dbReference type="AlphaFoldDB" id="A0A518D5T8"/>
<gene>
    <name evidence="3" type="ORF">Pla175_01900</name>
</gene>
<dbReference type="OrthoDB" id="268061at2"/>
<evidence type="ECO:0000313" key="4">
    <source>
        <dbReference type="Proteomes" id="UP000317429"/>
    </source>
</evidence>
<keyword evidence="4" id="KW-1185">Reference proteome</keyword>
<evidence type="ECO:0000313" key="3">
    <source>
        <dbReference type="EMBL" id="QDU86837.1"/>
    </source>
</evidence>
<keyword evidence="2" id="KW-0812">Transmembrane</keyword>
<keyword evidence="2" id="KW-1133">Transmembrane helix</keyword>
<dbReference type="Gene3D" id="1.10.10.1320">
    <property type="entry name" value="Anti-sigma factor, zinc-finger domain"/>
    <property type="match status" value="1"/>
</dbReference>
<protein>
    <recommendedName>
        <fullName evidence="5">Zinc-finger domain-containing protein</fullName>
    </recommendedName>
</protein>
<feature type="compositionally biased region" description="Gly residues" evidence="1">
    <location>
        <begin position="570"/>
        <end position="594"/>
    </location>
</feature>
<feature type="region of interest" description="Disordered" evidence="1">
    <location>
        <begin position="502"/>
        <end position="624"/>
    </location>
</feature>
<keyword evidence="2" id="KW-0472">Membrane</keyword>
<accession>A0A518D5T8</accession>
<evidence type="ECO:0000256" key="2">
    <source>
        <dbReference type="SAM" id="Phobius"/>
    </source>
</evidence>
<feature type="region of interest" description="Disordered" evidence="1">
    <location>
        <begin position="326"/>
        <end position="346"/>
    </location>
</feature>
<feature type="compositionally biased region" description="Basic and acidic residues" evidence="1">
    <location>
        <begin position="509"/>
        <end position="553"/>
    </location>
</feature>
<name>A0A518D5T8_9BACT</name>
<sequence>MTHDPSPMAQADLEELVAYLDGELPPDLAAAVEDRLSRDAAYRAELQQLDRAWHALEELPKESVGDAFARTTIEMAAVQAEEDLAQLTAALPVRRRRRRWGMIAGGVAAALLGAVLARVATIRQEGPLVAGLPAIVEVDTLRQFDSVEFLAKLRDQGVFDDAALQRVDARAASWAEVAQADPLSRRAWIEALPADAQADLWEKSRRLAGFSELDQRRLAERERLLAANDDADTLRHTALAFQAFMSQRPPAEQSAIREMPLDERVERVAEMVRRDHSSTRQPLSAGEITRLRDAIRKLDEGDTIDRLPKLLRERVAELPKDFSLPWIPERRGQGSSGGNGSDNRRRFDVRRGMTQWADRLDRSPPWQIASLARISSSDEQPRALQMLLGDGYEAKIALLSQDWAKTESVLLEALDPATRERLNAASSERRRQRLSGYVMEVSRDRFEEELEQFFASDAITQEERQRLLAEPTPDLKEQLRELYLSRELSGLGDPAWLFGGGGFGTRGEGGGRSEGSGRGEGGGRNEAGGRDDRDGRDDGNGRDDRNNRGDGRPEPPGGADGRGDPEGRGRPGGPGMGGPGMGGPGMGGPPGFLGGPPPGDRPPGPPGRSGGQSPEGSPRQAPEG</sequence>
<evidence type="ECO:0008006" key="5">
    <source>
        <dbReference type="Google" id="ProtNLM"/>
    </source>
</evidence>
<proteinExistence type="predicted"/>